<dbReference type="Proteomes" id="UP000017396">
    <property type="component" value="Chromosome"/>
</dbReference>
<name>U5QP52_GLOK1</name>
<protein>
    <recommendedName>
        <fullName evidence="5">DUF1611 domain-containing protein</fullName>
    </recommendedName>
</protein>
<evidence type="ECO:0000259" key="1">
    <source>
        <dbReference type="Pfam" id="PF07755"/>
    </source>
</evidence>
<dbReference type="eggNOG" id="COG3367">
    <property type="taxonomic scope" value="Bacteria"/>
</dbReference>
<dbReference type="Pfam" id="PF17396">
    <property type="entry name" value="DUF1611_N"/>
    <property type="match status" value="1"/>
</dbReference>
<dbReference type="InterPro" id="IPR011669">
    <property type="entry name" value="DgcN-like"/>
</dbReference>
<dbReference type="InterPro" id="IPR035402">
    <property type="entry name" value="DgcN-like_N"/>
</dbReference>
<gene>
    <name evidence="3" type="ORF">GKIL_3184</name>
</gene>
<feature type="domain" description="D-glutamate N-acetyltransferase-like N-terminal" evidence="2">
    <location>
        <begin position="41"/>
        <end position="137"/>
    </location>
</feature>
<dbReference type="EMBL" id="CP003587">
    <property type="protein sequence ID" value="AGY59430.1"/>
    <property type="molecule type" value="Genomic_DNA"/>
</dbReference>
<dbReference type="RefSeq" id="WP_023174702.1">
    <property type="nucleotide sequence ID" value="NC_022600.1"/>
</dbReference>
<evidence type="ECO:0000259" key="2">
    <source>
        <dbReference type="Pfam" id="PF17396"/>
    </source>
</evidence>
<dbReference type="InterPro" id="IPR027417">
    <property type="entry name" value="P-loop_NTPase"/>
</dbReference>
<feature type="domain" description="D-glutamate N-acetyltransferase-like C-terminal" evidence="1">
    <location>
        <begin position="144"/>
        <end position="343"/>
    </location>
</feature>
<reference evidence="3 4" key="1">
    <citation type="journal article" date="2013" name="PLoS ONE">
        <title>Cultivation and Complete Genome Sequencing of Gloeobacter kilaueensis sp. nov., from a Lava Cave in Kilauea Caldera, Hawai'i.</title>
        <authorList>
            <person name="Saw J.H."/>
            <person name="Schatz M."/>
            <person name="Brown M.V."/>
            <person name="Kunkel D.D."/>
            <person name="Foster J.S."/>
            <person name="Shick H."/>
            <person name="Christensen S."/>
            <person name="Hou S."/>
            <person name="Wan X."/>
            <person name="Donachie S.P."/>
        </authorList>
    </citation>
    <scope>NUCLEOTIDE SEQUENCE [LARGE SCALE GENOMIC DNA]</scope>
    <source>
        <strain evidence="4">JS</strain>
    </source>
</reference>
<dbReference type="InterPro" id="IPR035086">
    <property type="entry name" value="DgcN-like_C"/>
</dbReference>
<evidence type="ECO:0000313" key="4">
    <source>
        <dbReference type="Proteomes" id="UP000017396"/>
    </source>
</evidence>
<proteinExistence type="predicted"/>
<dbReference type="Gene3D" id="3.40.50.720">
    <property type="entry name" value="NAD(P)-binding Rossmann-like Domain"/>
    <property type="match status" value="1"/>
</dbReference>
<dbReference type="AlphaFoldDB" id="U5QP52"/>
<dbReference type="KEGG" id="glj:GKIL_3184"/>
<evidence type="ECO:0008006" key="5">
    <source>
        <dbReference type="Google" id="ProtNLM"/>
    </source>
</evidence>
<dbReference type="Gene3D" id="3.40.50.300">
    <property type="entry name" value="P-loop containing nucleotide triphosphate hydrolases"/>
    <property type="match status" value="1"/>
</dbReference>
<dbReference type="Pfam" id="PF07755">
    <property type="entry name" value="DUF1611"/>
    <property type="match status" value="1"/>
</dbReference>
<evidence type="ECO:0000313" key="3">
    <source>
        <dbReference type="EMBL" id="AGY59430.1"/>
    </source>
</evidence>
<dbReference type="PIRSF" id="PIRSF026760">
    <property type="entry name" value="UCP026760"/>
    <property type="match status" value="1"/>
</dbReference>
<dbReference type="STRING" id="1183438.GKIL_3184"/>
<keyword evidence="4" id="KW-1185">Reference proteome</keyword>
<sequence>MDGTAVVICDGFFQMPEGKTAHGLVRETDRYKILGVIDGPTAGQDAGVVLDGLHRAIPIYPSLQQALKALPVAPDYCIVGIATRGGRLTASLREQLLVALEAGMSVVNGLHEFAADDPKLAQAAAAQGRMIIDIRRPKPKEQLHFWSGAIRTLGIPRIAVLGTDCALGKRTTSRFLLTACNRAGIRTQLIYTGQTGWLQGTGCGFVLDAVVNDFVSGEIEYAILECARRFEPELILLEGQSALRNPAGPCGSEFILSGGAAGVILQHAPGRLYFDGFEEAGYRIPPIQEEIALIELLGAQVLAVTINSAGLGAAQLADACRQLQAQLMLPVVRPLEDGVEGLVAVIERYIASQRAL</sequence>
<dbReference type="HOGENOM" id="CLU_059741_0_1_3"/>
<organism evidence="3 4">
    <name type="scientific">Gloeobacter kilaueensis (strain ATCC BAA-2537 / CCAP 1431/1 / ULC 316 / JS1)</name>
    <dbReference type="NCBI Taxonomy" id="1183438"/>
    <lineage>
        <taxon>Bacteria</taxon>
        <taxon>Bacillati</taxon>
        <taxon>Cyanobacteriota</taxon>
        <taxon>Cyanophyceae</taxon>
        <taxon>Gloeobacterales</taxon>
        <taxon>Gloeobacteraceae</taxon>
        <taxon>Gloeobacter</taxon>
    </lineage>
</organism>
<dbReference type="SUPFAM" id="SSF52540">
    <property type="entry name" value="P-loop containing nucleoside triphosphate hydrolases"/>
    <property type="match status" value="1"/>
</dbReference>
<accession>U5QP52</accession>
<dbReference type="PANTHER" id="PTHR40690">
    <property type="entry name" value="GLL3100 PROTEIN"/>
    <property type="match status" value="1"/>
</dbReference>
<dbReference type="PANTHER" id="PTHR40690:SF1">
    <property type="entry name" value="DUF1611 DOMAIN-CONTAINING PROTEIN"/>
    <property type="match status" value="1"/>
</dbReference>